<protein>
    <submittedName>
        <fullName evidence="2">Uncharacterized membrane protein</fullName>
    </submittedName>
</protein>
<keyword evidence="1" id="KW-1133">Transmembrane helix</keyword>
<dbReference type="EMBL" id="FXWK01000001">
    <property type="protein sequence ID" value="SMQ65998.1"/>
    <property type="molecule type" value="Genomic_DNA"/>
</dbReference>
<evidence type="ECO:0000313" key="3">
    <source>
        <dbReference type="Proteomes" id="UP000194474"/>
    </source>
</evidence>
<sequence length="228" mass="24451">MATKRDWLGRVLLSGGRRRHGMFLVAAILGLLSGGCAYLFVPDLAVVIGAITLFAVYLALVALVMPVLTGPFLRSRAAEADIPVAVIFGVVLATVAVCCATLFMALNRQGGTVALELSLSIVSVLLGWFTIHTMAALHYAYEYYEPTPRISGHGSKPSGGLAFPDDHEPDAVEFLYFSYVIGVAFAVSDVQVHSRKMRRLVLIHSTFAYFFNTLILAATVNVAVAVGS</sequence>
<evidence type="ECO:0000256" key="1">
    <source>
        <dbReference type="SAM" id="Phobius"/>
    </source>
</evidence>
<dbReference type="AlphaFoldDB" id="A0A1Y6ETC8"/>
<proteinExistence type="predicted"/>
<keyword evidence="1" id="KW-0472">Membrane</keyword>
<evidence type="ECO:0000313" key="2">
    <source>
        <dbReference type="EMBL" id="SMQ65998.1"/>
    </source>
</evidence>
<dbReference type="Pfam" id="PF07077">
    <property type="entry name" value="DUF1345"/>
    <property type="match status" value="1"/>
</dbReference>
<keyword evidence="3" id="KW-1185">Reference proteome</keyword>
<organism evidence="2 3">
    <name type="scientific">Devosia lucknowensis</name>
    <dbReference type="NCBI Taxonomy" id="1096929"/>
    <lineage>
        <taxon>Bacteria</taxon>
        <taxon>Pseudomonadati</taxon>
        <taxon>Pseudomonadota</taxon>
        <taxon>Alphaproteobacteria</taxon>
        <taxon>Hyphomicrobiales</taxon>
        <taxon>Devosiaceae</taxon>
        <taxon>Devosia</taxon>
    </lineage>
</organism>
<dbReference type="RefSeq" id="WP_140048908.1">
    <property type="nucleotide sequence ID" value="NZ_FXWK01000001.1"/>
</dbReference>
<name>A0A1Y6ETC8_9HYPH</name>
<feature type="transmembrane region" description="Helical" evidence="1">
    <location>
        <begin position="201"/>
        <end position="226"/>
    </location>
</feature>
<feature type="transmembrane region" description="Helical" evidence="1">
    <location>
        <begin position="117"/>
        <end position="141"/>
    </location>
</feature>
<accession>A0A1Y6ETC8</accession>
<keyword evidence="1" id="KW-0812">Transmembrane</keyword>
<dbReference type="InterPro" id="IPR009781">
    <property type="entry name" value="DUF1345"/>
</dbReference>
<gene>
    <name evidence="2" type="ORF">SAMN06295905_1369</name>
</gene>
<reference evidence="3" key="1">
    <citation type="submission" date="2017-04" db="EMBL/GenBank/DDBJ databases">
        <authorList>
            <person name="Varghese N."/>
            <person name="Submissions S."/>
        </authorList>
    </citation>
    <scope>NUCLEOTIDE SEQUENCE [LARGE SCALE GENOMIC DNA]</scope>
</reference>
<feature type="transmembrane region" description="Helical" evidence="1">
    <location>
        <begin position="82"/>
        <end position="105"/>
    </location>
</feature>
<feature type="transmembrane region" description="Helical" evidence="1">
    <location>
        <begin position="47"/>
        <end position="70"/>
    </location>
</feature>
<dbReference type="Proteomes" id="UP000194474">
    <property type="component" value="Unassembled WGS sequence"/>
</dbReference>
<dbReference type="OrthoDB" id="64737at2"/>
<feature type="transmembrane region" description="Helical" evidence="1">
    <location>
        <begin position="21"/>
        <end position="41"/>
    </location>
</feature>